<sequence length="101" mass="12238">MVTVNLQKVGSLLFSAVVMMMQLIHILKESGMQLWMRVTKRMKILLQTRMMEVLQQMTPRKRDPMQVILAMRKRDQLRRRRKTLHCQNLQARRSLKMERKM</sequence>
<keyword evidence="1" id="KW-1133">Transmembrane helix</keyword>
<organism evidence="2">
    <name type="scientific">Opuntia streptacantha</name>
    <name type="common">Prickly pear cactus</name>
    <name type="synonym">Opuntia cardona</name>
    <dbReference type="NCBI Taxonomy" id="393608"/>
    <lineage>
        <taxon>Eukaryota</taxon>
        <taxon>Viridiplantae</taxon>
        <taxon>Streptophyta</taxon>
        <taxon>Embryophyta</taxon>
        <taxon>Tracheophyta</taxon>
        <taxon>Spermatophyta</taxon>
        <taxon>Magnoliopsida</taxon>
        <taxon>eudicotyledons</taxon>
        <taxon>Gunneridae</taxon>
        <taxon>Pentapetalae</taxon>
        <taxon>Caryophyllales</taxon>
        <taxon>Cactineae</taxon>
        <taxon>Cactaceae</taxon>
        <taxon>Opuntioideae</taxon>
        <taxon>Opuntia</taxon>
    </lineage>
</organism>
<name>A0A7C9DKY1_OPUST</name>
<reference evidence="2" key="2">
    <citation type="submission" date="2020-07" db="EMBL/GenBank/DDBJ databases">
        <authorList>
            <person name="Vera ALvarez R."/>
            <person name="Arias-Moreno D.M."/>
            <person name="Jimenez-Jacinto V."/>
            <person name="Jimenez-Bremont J.F."/>
            <person name="Swaminathan K."/>
            <person name="Moose S.P."/>
            <person name="Guerrero-Gonzalez M.L."/>
            <person name="Marino-Ramirez L."/>
            <person name="Landsman D."/>
            <person name="Rodriguez-Kessler M."/>
            <person name="Delgado-Sanchez P."/>
        </authorList>
    </citation>
    <scope>NUCLEOTIDE SEQUENCE</scope>
    <source>
        <tissue evidence="2">Cladode</tissue>
    </source>
</reference>
<dbReference type="AlphaFoldDB" id="A0A7C9DKY1"/>
<dbReference type="EMBL" id="GISG01130873">
    <property type="protein sequence ID" value="MBA4643023.1"/>
    <property type="molecule type" value="Transcribed_RNA"/>
</dbReference>
<accession>A0A7C9DKY1</accession>
<evidence type="ECO:0000256" key="1">
    <source>
        <dbReference type="SAM" id="Phobius"/>
    </source>
</evidence>
<feature type="transmembrane region" description="Helical" evidence="1">
    <location>
        <begin position="6"/>
        <end position="27"/>
    </location>
</feature>
<evidence type="ECO:0000313" key="2">
    <source>
        <dbReference type="EMBL" id="MBA4643023.1"/>
    </source>
</evidence>
<proteinExistence type="predicted"/>
<reference evidence="2" key="1">
    <citation type="journal article" date="2013" name="J. Plant Res.">
        <title>Effect of fungi and light on seed germination of three Opuntia species from semiarid lands of central Mexico.</title>
        <authorList>
            <person name="Delgado-Sanchez P."/>
            <person name="Jimenez-Bremont J.F."/>
            <person name="Guerrero-Gonzalez Mde L."/>
            <person name="Flores J."/>
        </authorList>
    </citation>
    <scope>NUCLEOTIDE SEQUENCE</scope>
    <source>
        <tissue evidence="2">Cladode</tissue>
    </source>
</reference>
<keyword evidence="1" id="KW-0812">Transmembrane</keyword>
<protein>
    <submittedName>
        <fullName evidence="2">Uncharacterized protein</fullName>
    </submittedName>
</protein>
<keyword evidence="1" id="KW-0472">Membrane</keyword>